<dbReference type="GO" id="GO:0003677">
    <property type="term" value="F:DNA binding"/>
    <property type="evidence" value="ECO:0007669"/>
    <property type="project" value="InterPro"/>
</dbReference>
<dbReference type="Gene3D" id="3.40.50.1390">
    <property type="entry name" value="Resolvase, N-terminal catalytic domain"/>
    <property type="match status" value="1"/>
</dbReference>
<gene>
    <name evidence="1" type="ORF">OBE_01566</name>
</gene>
<dbReference type="Gene3D" id="3.90.1750.20">
    <property type="entry name" value="Putative Large Serine Recombinase, Chain B, Domain 2"/>
    <property type="match status" value="1"/>
</dbReference>
<organism evidence="1">
    <name type="scientific">human gut metagenome</name>
    <dbReference type="NCBI Taxonomy" id="408170"/>
    <lineage>
        <taxon>unclassified sequences</taxon>
        <taxon>metagenomes</taxon>
        <taxon>organismal metagenomes</taxon>
    </lineage>
</organism>
<name>K1TYN9_9ZZZZ</name>
<reference evidence="1" key="1">
    <citation type="journal article" date="2013" name="Environ. Microbiol.">
        <title>Microbiota from the distal guts of lean and obese adolescents exhibit partial functional redundancy besides clear differences in community structure.</title>
        <authorList>
            <person name="Ferrer M."/>
            <person name="Ruiz A."/>
            <person name="Lanza F."/>
            <person name="Haange S.B."/>
            <person name="Oberbach A."/>
            <person name="Till H."/>
            <person name="Bargiela R."/>
            <person name="Campoy C."/>
            <person name="Segura M.T."/>
            <person name="Richter M."/>
            <person name="von Bergen M."/>
            <person name="Seifert J."/>
            <person name="Suarez A."/>
        </authorList>
    </citation>
    <scope>NUCLEOTIDE SEQUENCE</scope>
</reference>
<protein>
    <submittedName>
        <fullName evidence="1">TnpX site-specific recombinase</fullName>
    </submittedName>
</protein>
<dbReference type="SUPFAM" id="SSF53041">
    <property type="entry name" value="Resolvase-like"/>
    <property type="match status" value="1"/>
</dbReference>
<proteinExistence type="predicted"/>
<feature type="non-terminal residue" evidence="1">
    <location>
        <position position="109"/>
    </location>
</feature>
<accession>K1TYN9</accession>
<dbReference type="EMBL" id="AJWZ01001043">
    <property type="protein sequence ID" value="EKC75008.1"/>
    <property type="molecule type" value="Genomic_DNA"/>
</dbReference>
<dbReference type="AlphaFoldDB" id="K1TYN9"/>
<evidence type="ECO:0000313" key="1">
    <source>
        <dbReference type="EMBL" id="EKC75008.1"/>
    </source>
</evidence>
<dbReference type="InterPro" id="IPR036162">
    <property type="entry name" value="Resolvase-like_N_sf"/>
</dbReference>
<sequence length="109" mass="12740">MSRAGRDYLQTGFYTEVFFRQHGVHFVAIANSVDSDDQNSNEFAPFLNIMNEWYLRDLSRKQKTAIRVKGESGKPTTNCAIYGYKKDPENKYHWLIDEEAAAVVRRIFR</sequence>
<comment type="caution">
    <text evidence="1">The sequence shown here is derived from an EMBL/GenBank/DDBJ whole genome shotgun (WGS) entry which is preliminary data.</text>
</comment>
<dbReference type="GO" id="GO:0000150">
    <property type="term" value="F:DNA strand exchange activity"/>
    <property type="evidence" value="ECO:0007669"/>
    <property type="project" value="InterPro"/>
</dbReference>
<dbReference type="InterPro" id="IPR038109">
    <property type="entry name" value="DNA_bind_recomb_sf"/>
</dbReference>